<evidence type="ECO:0000256" key="3">
    <source>
        <dbReference type="ARBA" id="ARBA00022692"/>
    </source>
</evidence>
<dbReference type="AlphaFoldDB" id="A0A072P7W7"/>
<feature type="transmembrane region" description="Helical" evidence="6">
    <location>
        <begin position="143"/>
        <end position="164"/>
    </location>
</feature>
<dbReference type="HOGENOM" id="CLU_000960_25_2_1"/>
<evidence type="ECO:0000256" key="1">
    <source>
        <dbReference type="ARBA" id="ARBA00004141"/>
    </source>
</evidence>
<keyword evidence="3 6" id="KW-0812">Transmembrane</keyword>
<evidence type="ECO:0000256" key="6">
    <source>
        <dbReference type="SAM" id="Phobius"/>
    </source>
</evidence>
<dbReference type="RefSeq" id="XP_013257963.1">
    <property type="nucleotide sequence ID" value="XM_013402509.1"/>
</dbReference>
<dbReference type="CDD" id="cd06179">
    <property type="entry name" value="MFS_TRI12_like"/>
    <property type="match status" value="1"/>
</dbReference>
<dbReference type="Proteomes" id="UP000027920">
    <property type="component" value="Unassembled WGS sequence"/>
</dbReference>
<feature type="domain" description="Major facilitator superfamily (MFS) profile" evidence="7">
    <location>
        <begin position="49"/>
        <end position="548"/>
    </location>
</feature>
<comment type="caution">
    <text evidence="8">The sequence shown here is derived from an EMBL/GenBank/DDBJ whole genome shotgun (WGS) entry which is preliminary data.</text>
</comment>
<sequence length="548" mass="58145">MAISVESIAAKSGTPEIYTAHEEKVGNRSSARDDFDSDPQAYEARKLDLRTILGLLALAVTYESCLLSFVLPGVILLAINEDIGPSNNIAWVATSWALASAVVMTVAGRCSDIFGRRNFFITGNLLGIIGCAIACRARNVSMLILGASFLGLSGGLQQLAFAAASEIVPKRNRGQTIAALSIVSLPGSAFGAPIAYRIITVASWRWTYYVSLIVNTLAFILILVCYWPPDFLGLHPEGKTRRQQFFELDFLGLLLFGGGLTTFLVGIGFGGNPYPWTSAIVLAPTIIGGLSVFVAFPLWEAYSPDTITKFCPPRLIRDVRAVVVPIAVSFVSGMALISTGILWPQQVQRLFTTDPQTIGWYGLATNASATVGLIVIGQTFATVRRTRWQFIFVVVMMAIFLGLNATANQHTPARAIIFVGLASAMVGATNCISILIVQLGARDQDIGLATGLVNSTRGIGGAVGVAIYSSLLANRVTSTWAPKIGKALLGAGLPASSLTEFLTGLPVGDVLNVPGATPSIIEAGLEAQKNVYVDAFQLIYCVTVAFGG</sequence>
<dbReference type="PANTHER" id="PTHR23501">
    <property type="entry name" value="MAJOR FACILITATOR SUPERFAMILY"/>
    <property type="match status" value="1"/>
</dbReference>
<dbReference type="OrthoDB" id="2587356at2759"/>
<dbReference type="InterPro" id="IPR005829">
    <property type="entry name" value="Sugar_transporter_CS"/>
</dbReference>
<feature type="transmembrane region" description="Helical" evidence="6">
    <location>
        <begin position="276"/>
        <end position="299"/>
    </location>
</feature>
<feature type="transmembrane region" description="Helical" evidence="6">
    <location>
        <begin position="89"/>
        <end position="107"/>
    </location>
</feature>
<feature type="transmembrane region" description="Helical" evidence="6">
    <location>
        <begin position="413"/>
        <end position="437"/>
    </location>
</feature>
<feature type="transmembrane region" description="Helical" evidence="6">
    <location>
        <begin position="176"/>
        <end position="196"/>
    </location>
</feature>
<dbReference type="Gene3D" id="1.20.1250.20">
    <property type="entry name" value="MFS general substrate transporter like domains"/>
    <property type="match status" value="2"/>
</dbReference>
<gene>
    <name evidence="8" type="ORF">A1O9_08123</name>
</gene>
<dbReference type="PROSITE" id="PS50850">
    <property type="entry name" value="MFS"/>
    <property type="match status" value="1"/>
</dbReference>
<dbReference type="InterPro" id="IPR020846">
    <property type="entry name" value="MFS_dom"/>
</dbReference>
<dbReference type="SUPFAM" id="SSF103473">
    <property type="entry name" value="MFS general substrate transporter"/>
    <property type="match status" value="1"/>
</dbReference>
<accession>A0A072P7W7</accession>
<comment type="subcellular location">
    <subcellularLocation>
        <location evidence="1">Membrane</location>
        <topology evidence="1">Multi-pass membrane protein</topology>
    </subcellularLocation>
</comment>
<name>A0A072P7W7_9EURO</name>
<evidence type="ECO:0000313" key="9">
    <source>
        <dbReference type="Proteomes" id="UP000027920"/>
    </source>
</evidence>
<dbReference type="PROSITE" id="PS00216">
    <property type="entry name" value="SUGAR_TRANSPORT_1"/>
    <property type="match status" value="1"/>
</dbReference>
<dbReference type="GO" id="GO:0022857">
    <property type="term" value="F:transmembrane transporter activity"/>
    <property type="evidence" value="ECO:0007669"/>
    <property type="project" value="InterPro"/>
</dbReference>
<keyword evidence="4 6" id="KW-1133">Transmembrane helix</keyword>
<organism evidence="8 9">
    <name type="scientific">Exophiala aquamarina CBS 119918</name>
    <dbReference type="NCBI Taxonomy" id="1182545"/>
    <lineage>
        <taxon>Eukaryota</taxon>
        <taxon>Fungi</taxon>
        <taxon>Dikarya</taxon>
        <taxon>Ascomycota</taxon>
        <taxon>Pezizomycotina</taxon>
        <taxon>Eurotiomycetes</taxon>
        <taxon>Chaetothyriomycetidae</taxon>
        <taxon>Chaetothyriales</taxon>
        <taxon>Herpotrichiellaceae</taxon>
        <taxon>Exophiala</taxon>
    </lineage>
</organism>
<dbReference type="InterPro" id="IPR053791">
    <property type="entry name" value="MFS_Tri12-like"/>
</dbReference>
<evidence type="ECO:0000256" key="5">
    <source>
        <dbReference type="ARBA" id="ARBA00023136"/>
    </source>
</evidence>
<dbReference type="GeneID" id="25283036"/>
<feature type="transmembrane region" description="Helical" evidence="6">
    <location>
        <begin position="319"/>
        <end position="343"/>
    </location>
</feature>
<evidence type="ECO:0000256" key="2">
    <source>
        <dbReference type="ARBA" id="ARBA00022448"/>
    </source>
</evidence>
<feature type="transmembrane region" description="Helical" evidence="6">
    <location>
        <begin position="208"/>
        <end position="227"/>
    </location>
</feature>
<proteinExistence type="predicted"/>
<keyword evidence="2" id="KW-0813">Transport</keyword>
<feature type="transmembrane region" description="Helical" evidence="6">
    <location>
        <begin position="119"/>
        <end position="137"/>
    </location>
</feature>
<feature type="transmembrane region" description="Helical" evidence="6">
    <location>
        <begin position="358"/>
        <end position="376"/>
    </location>
</feature>
<dbReference type="VEuPathDB" id="FungiDB:A1O9_08123"/>
<dbReference type="GO" id="GO:0005886">
    <property type="term" value="C:plasma membrane"/>
    <property type="evidence" value="ECO:0007669"/>
    <property type="project" value="TreeGrafter"/>
</dbReference>
<feature type="transmembrane region" description="Helical" evidence="6">
    <location>
        <begin position="52"/>
        <end position="77"/>
    </location>
</feature>
<dbReference type="EMBL" id="AMGV01000007">
    <property type="protein sequence ID" value="KEF55373.1"/>
    <property type="molecule type" value="Genomic_DNA"/>
</dbReference>
<keyword evidence="5 6" id="KW-0472">Membrane</keyword>
<keyword evidence="9" id="KW-1185">Reference proteome</keyword>
<reference evidence="8 9" key="1">
    <citation type="submission" date="2013-03" db="EMBL/GenBank/DDBJ databases">
        <title>The Genome Sequence of Exophiala aquamarina CBS 119918.</title>
        <authorList>
            <consortium name="The Broad Institute Genomics Platform"/>
            <person name="Cuomo C."/>
            <person name="de Hoog S."/>
            <person name="Gorbushina A."/>
            <person name="Walker B."/>
            <person name="Young S.K."/>
            <person name="Zeng Q."/>
            <person name="Gargeya S."/>
            <person name="Fitzgerald M."/>
            <person name="Haas B."/>
            <person name="Abouelleil A."/>
            <person name="Allen A.W."/>
            <person name="Alvarado L."/>
            <person name="Arachchi H.M."/>
            <person name="Berlin A.M."/>
            <person name="Chapman S.B."/>
            <person name="Gainer-Dewar J."/>
            <person name="Goldberg J."/>
            <person name="Griggs A."/>
            <person name="Gujja S."/>
            <person name="Hansen M."/>
            <person name="Howarth C."/>
            <person name="Imamovic A."/>
            <person name="Ireland A."/>
            <person name="Larimer J."/>
            <person name="McCowan C."/>
            <person name="Murphy C."/>
            <person name="Pearson M."/>
            <person name="Poon T.W."/>
            <person name="Priest M."/>
            <person name="Roberts A."/>
            <person name="Saif S."/>
            <person name="Shea T."/>
            <person name="Sisk P."/>
            <person name="Sykes S."/>
            <person name="Wortman J."/>
            <person name="Nusbaum C."/>
            <person name="Birren B."/>
        </authorList>
    </citation>
    <scope>NUCLEOTIDE SEQUENCE [LARGE SCALE GENOMIC DNA]</scope>
    <source>
        <strain evidence="8 9">CBS 119918</strain>
    </source>
</reference>
<evidence type="ECO:0000313" key="8">
    <source>
        <dbReference type="EMBL" id="KEF55373.1"/>
    </source>
</evidence>
<dbReference type="Pfam" id="PF06609">
    <property type="entry name" value="TRI12"/>
    <property type="match status" value="1"/>
</dbReference>
<evidence type="ECO:0000259" key="7">
    <source>
        <dbReference type="PROSITE" id="PS50850"/>
    </source>
</evidence>
<evidence type="ECO:0000256" key="4">
    <source>
        <dbReference type="ARBA" id="ARBA00022989"/>
    </source>
</evidence>
<protein>
    <recommendedName>
        <fullName evidence="7">Major facilitator superfamily (MFS) profile domain-containing protein</fullName>
    </recommendedName>
</protein>
<feature type="transmembrane region" description="Helical" evidence="6">
    <location>
        <begin position="388"/>
        <end position="407"/>
    </location>
</feature>
<dbReference type="InterPro" id="IPR010573">
    <property type="entry name" value="MFS_Str1/Tri12-like"/>
</dbReference>
<feature type="transmembrane region" description="Helical" evidence="6">
    <location>
        <begin position="248"/>
        <end position="270"/>
    </location>
</feature>
<dbReference type="PANTHER" id="PTHR23501:SF109">
    <property type="entry name" value="MAJOR FACILITATOR SUPERFAMILY (MFS) PROFILE DOMAIN-CONTAINING PROTEIN-RELATED"/>
    <property type="match status" value="1"/>
</dbReference>
<dbReference type="InterPro" id="IPR036259">
    <property type="entry name" value="MFS_trans_sf"/>
</dbReference>